<keyword evidence="3" id="KW-1185">Reference proteome</keyword>
<dbReference type="AlphaFoldDB" id="A0A316TGY6"/>
<dbReference type="EMBL" id="QGDD01000005">
    <property type="protein sequence ID" value="PWN02469.1"/>
    <property type="molecule type" value="Genomic_DNA"/>
</dbReference>
<dbReference type="RefSeq" id="WP_109694020.1">
    <property type="nucleotide sequence ID" value="NZ_QGDD01000005.1"/>
</dbReference>
<accession>A0A316TGY6</accession>
<name>A0A316TGY6_9ACTN</name>
<evidence type="ECO:0000313" key="2">
    <source>
        <dbReference type="EMBL" id="PWN02469.1"/>
    </source>
</evidence>
<keyword evidence="1" id="KW-1133">Transmembrane helix</keyword>
<proteinExistence type="predicted"/>
<gene>
    <name evidence="2" type="ORF">DJ010_12035</name>
</gene>
<comment type="caution">
    <text evidence="2">The sequence shown here is derived from an EMBL/GenBank/DDBJ whole genome shotgun (WGS) entry which is preliminary data.</text>
</comment>
<reference evidence="2 3" key="1">
    <citation type="submission" date="2018-05" db="EMBL/GenBank/DDBJ databases">
        <title>Nocardioides silvaticus genome.</title>
        <authorList>
            <person name="Li C."/>
            <person name="Wang G."/>
        </authorList>
    </citation>
    <scope>NUCLEOTIDE SEQUENCE [LARGE SCALE GENOMIC DNA]</scope>
    <source>
        <strain evidence="2 3">CCTCC AB 2018079</strain>
    </source>
</reference>
<dbReference type="Proteomes" id="UP000245507">
    <property type="component" value="Unassembled WGS sequence"/>
</dbReference>
<evidence type="ECO:0000256" key="1">
    <source>
        <dbReference type="SAM" id="Phobius"/>
    </source>
</evidence>
<dbReference type="SUPFAM" id="SSF63829">
    <property type="entry name" value="Calcium-dependent phosphotriesterase"/>
    <property type="match status" value="1"/>
</dbReference>
<organism evidence="2 3">
    <name type="scientific">Nocardioides silvaticus</name>
    <dbReference type="NCBI Taxonomy" id="2201891"/>
    <lineage>
        <taxon>Bacteria</taxon>
        <taxon>Bacillati</taxon>
        <taxon>Actinomycetota</taxon>
        <taxon>Actinomycetes</taxon>
        <taxon>Propionibacteriales</taxon>
        <taxon>Nocardioidaceae</taxon>
        <taxon>Nocardioides</taxon>
    </lineage>
</organism>
<keyword evidence="1" id="KW-0812">Transmembrane</keyword>
<feature type="transmembrane region" description="Helical" evidence="1">
    <location>
        <begin position="39"/>
        <end position="60"/>
    </location>
</feature>
<protein>
    <submittedName>
        <fullName evidence="2">Uncharacterized protein</fullName>
    </submittedName>
</protein>
<keyword evidence="1" id="KW-0472">Membrane</keyword>
<evidence type="ECO:0000313" key="3">
    <source>
        <dbReference type="Proteomes" id="UP000245507"/>
    </source>
</evidence>
<sequence>MNEQQVLEALHRVRDDIAVGPPPVLQVHAGAVRRRRARVAGLAAAAAVVTVAGVVTVGLVGGDEDGRPEPARQVENPAPVAWWGDGVLHVAHAEVEIARPWTMVDVGDGVVLEVAAPELGEQAESTLVHVTDDGTQSEIGTQTLGRRLVTDPDTGWVAWAVGSEGEAPELVVLDTRTGEEVGRRELPVDLPRRQVFGAEPAPIAIDDGSVYYTGPDGDYRWDVAAGAEPERVTTGDTHLLDVEAGTQLTTDDKGQVLVPGARYAVSQSGIGSQVRVFDVATGDRVPSGLEPDDAPDQIAFGTDGTITYAFSTPWRRPDDFDPETEIPRSTPPRWLVTCTLGTDTCTTVVDGIGGDEEIVLP</sequence>
<dbReference type="OrthoDB" id="3778144at2"/>